<reference evidence="1" key="1">
    <citation type="submission" date="2022-10" db="EMBL/GenBank/DDBJ databases">
        <title>The complete genomes of actinobacterial strains from the NBC collection.</title>
        <authorList>
            <person name="Joergensen T.S."/>
            <person name="Alvarez Arevalo M."/>
            <person name="Sterndorff E.B."/>
            <person name="Faurdal D."/>
            <person name="Vuksanovic O."/>
            <person name="Mourched A.-S."/>
            <person name="Charusanti P."/>
            <person name="Shaw S."/>
            <person name="Blin K."/>
            <person name="Weber T."/>
        </authorList>
    </citation>
    <scope>NUCLEOTIDE SEQUENCE</scope>
    <source>
        <strain evidence="1">NBC_00283</strain>
    </source>
</reference>
<dbReference type="Pfam" id="PF11066">
    <property type="entry name" value="DUF2867"/>
    <property type="match status" value="1"/>
</dbReference>
<dbReference type="Proteomes" id="UP001432075">
    <property type="component" value="Chromosome"/>
</dbReference>
<organism evidence="1 2">
    <name type="scientific">Streptomyces goshikiensis</name>
    <dbReference type="NCBI Taxonomy" id="1942"/>
    <lineage>
        <taxon>Bacteria</taxon>
        <taxon>Bacillati</taxon>
        <taxon>Actinomycetota</taxon>
        <taxon>Actinomycetes</taxon>
        <taxon>Kitasatosporales</taxon>
        <taxon>Streptomycetaceae</taxon>
        <taxon>Streptomyces</taxon>
    </lineage>
</organism>
<gene>
    <name evidence="1" type="ORF">OHU17_33665</name>
</gene>
<dbReference type="InterPro" id="IPR021295">
    <property type="entry name" value="DUF2867"/>
</dbReference>
<sequence length="200" mass="22051">MRLPRTDHTDRPWRIHEIADDFTVEDVWALPTPGGPDDLALLVGQFAEGIKGGVEGNGVVSRLLFSVRRKLGAVFGWDKPDPDTAVRRPCLRDHLPADLRDGPRGPDLGSSQFTSLYQLKDEWAAETANKTVQAVMHIGWVPDGSGGYRGQMAVLVKPNGLFGSLYMAAIKPFRYLAVYPALIRSIGREWEANAARRSVS</sequence>
<proteinExistence type="predicted"/>
<dbReference type="EMBL" id="CP108057">
    <property type="protein sequence ID" value="WUO50396.1"/>
    <property type="molecule type" value="Genomic_DNA"/>
</dbReference>
<keyword evidence="2" id="KW-1185">Reference proteome</keyword>
<evidence type="ECO:0000313" key="1">
    <source>
        <dbReference type="EMBL" id="WUO50396.1"/>
    </source>
</evidence>
<dbReference type="RefSeq" id="WP_328777211.1">
    <property type="nucleotide sequence ID" value="NZ_CP108057.1"/>
</dbReference>
<evidence type="ECO:0000313" key="2">
    <source>
        <dbReference type="Proteomes" id="UP001432075"/>
    </source>
</evidence>
<accession>A0ABZ1RUK1</accession>
<name>A0ABZ1RUK1_9ACTN</name>
<protein>
    <submittedName>
        <fullName evidence="1">DUF2867 domain-containing protein</fullName>
    </submittedName>
</protein>